<protein>
    <recommendedName>
        <fullName evidence="1">BTB domain-containing protein</fullName>
    </recommendedName>
</protein>
<organism evidence="2 3">
    <name type="scientific">Hesseltinella vesiculosa</name>
    <dbReference type="NCBI Taxonomy" id="101127"/>
    <lineage>
        <taxon>Eukaryota</taxon>
        <taxon>Fungi</taxon>
        <taxon>Fungi incertae sedis</taxon>
        <taxon>Mucoromycota</taxon>
        <taxon>Mucoromycotina</taxon>
        <taxon>Mucoromycetes</taxon>
        <taxon>Mucorales</taxon>
        <taxon>Cunninghamellaceae</taxon>
        <taxon>Hesseltinella</taxon>
    </lineage>
</organism>
<evidence type="ECO:0000313" key="3">
    <source>
        <dbReference type="Proteomes" id="UP000242146"/>
    </source>
</evidence>
<accession>A0A1X2GY11</accession>
<dbReference type="STRING" id="101127.A0A1X2GY11"/>
<dbReference type="InterPro" id="IPR003131">
    <property type="entry name" value="T1-type_BTB"/>
</dbReference>
<dbReference type="EMBL" id="MCGT01000001">
    <property type="protein sequence ID" value="ORX62915.1"/>
    <property type="molecule type" value="Genomic_DNA"/>
</dbReference>
<dbReference type="InterPro" id="IPR011333">
    <property type="entry name" value="SKP1/BTB/POZ_sf"/>
</dbReference>
<comment type="caution">
    <text evidence="2">The sequence shown here is derived from an EMBL/GenBank/DDBJ whole genome shotgun (WGS) entry which is preliminary data.</text>
</comment>
<dbReference type="InterPro" id="IPR000210">
    <property type="entry name" value="BTB/POZ_dom"/>
</dbReference>
<dbReference type="GO" id="GO:0051260">
    <property type="term" value="P:protein homooligomerization"/>
    <property type="evidence" value="ECO:0007669"/>
    <property type="project" value="InterPro"/>
</dbReference>
<dbReference type="OrthoDB" id="2414723at2759"/>
<dbReference type="SUPFAM" id="SSF54695">
    <property type="entry name" value="POZ domain"/>
    <property type="match status" value="1"/>
</dbReference>
<dbReference type="PANTHER" id="PTHR11145">
    <property type="entry name" value="BTB/POZ DOMAIN-CONTAINING ADAPTER FOR CUL3-MEDIATED RHOA DEGRADATION PROTEIN FAMILY MEMBER"/>
    <property type="match status" value="1"/>
</dbReference>
<dbReference type="Pfam" id="PF02214">
    <property type="entry name" value="BTB_2"/>
    <property type="match status" value="1"/>
</dbReference>
<dbReference type="Proteomes" id="UP000242146">
    <property type="component" value="Unassembled WGS sequence"/>
</dbReference>
<feature type="domain" description="BTB" evidence="1">
    <location>
        <begin position="249"/>
        <end position="347"/>
    </location>
</feature>
<reference evidence="2 3" key="1">
    <citation type="submission" date="2016-07" db="EMBL/GenBank/DDBJ databases">
        <title>Pervasive Adenine N6-methylation of Active Genes in Fungi.</title>
        <authorList>
            <consortium name="DOE Joint Genome Institute"/>
            <person name="Mondo S.J."/>
            <person name="Dannebaum R.O."/>
            <person name="Kuo R.C."/>
            <person name="Labutti K."/>
            <person name="Haridas S."/>
            <person name="Kuo A."/>
            <person name="Salamov A."/>
            <person name="Ahrendt S.R."/>
            <person name="Lipzen A."/>
            <person name="Sullivan W."/>
            <person name="Andreopoulos W.B."/>
            <person name="Clum A."/>
            <person name="Lindquist E."/>
            <person name="Daum C."/>
            <person name="Ramamoorthy G.K."/>
            <person name="Gryganskyi A."/>
            <person name="Culley D."/>
            <person name="Magnuson J.K."/>
            <person name="James T.Y."/>
            <person name="O'Malley M.A."/>
            <person name="Stajich J.E."/>
            <person name="Spatafora J.W."/>
            <person name="Visel A."/>
            <person name="Grigoriev I.V."/>
        </authorList>
    </citation>
    <scope>NUCLEOTIDE SEQUENCE [LARGE SCALE GENOMIC DNA]</scope>
    <source>
        <strain evidence="2 3">NRRL 3301</strain>
    </source>
</reference>
<dbReference type="Gene3D" id="3.30.710.10">
    <property type="entry name" value="Potassium Channel Kv1.1, Chain A"/>
    <property type="match status" value="1"/>
</dbReference>
<evidence type="ECO:0000313" key="2">
    <source>
        <dbReference type="EMBL" id="ORX62915.1"/>
    </source>
</evidence>
<evidence type="ECO:0000259" key="1">
    <source>
        <dbReference type="SMART" id="SM00225"/>
    </source>
</evidence>
<proteinExistence type="predicted"/>
<name>A0A1X2GY11_9FUNG</name>
<keyword evidence="3" id="KW-1185">Reference proteome</keyword>
<dbReference type="SMART" id="SM00225">
    <property type="entry name" value="BTB"/>
    <property type="match status" value="1"/>
</dbReference>
<dbReference type="AlphaFoldDB" id="A0A1X2GY11"/>
<gene>
    <name evidence="2" type="ORF">DM01DRAFT_164414</name>
</gene>
<dbReference type="PANTHER" id="PTHR11145:SF8">
    <property type="entry name" value="RE57120P"/>
    <property type="match status" value="1"/>
</dbReference>
<dbReference type="InterPro" id="IPR045068">
    <property type="entry name" value="BACURD1-3"/>
</dbReference>
<sequence length="349" mass="40261">MTRPFAHLLGLFIHLMYCLVLMRTTMMLQMMMMTATVKVMHPMKPAPASPWRMSSLALMTAIPTPITFLTTPITSKSCHSNHHTIICSIVIAKMTAASNVVVAKVAKPVWVIASIRLWTRTRCKKPKTTWVIPCLLLRQRLFRQQDQLTPLLTANAPNNHRQCLCPMTIQARIAIKAVASGTAISLNTSWSMTRISTSRFEVTKHQFQTKIEKQYDQWSRQLDEQHQHLDIHQRSLHDREPKKKTSFQKKIKLNVGGDTFETTLTTLQREPLSLLAMMFSGRYLLEPDQDGAYFIDRDPMHFRLVLNYLRDLRLPPSAFENPHVCHELLQEAQYYRIHGLIKLLEHPSV</sequence>